<dbReference type="InterPro" id="IPR018506">
    <property type="entry name" value="Cyt_B5_heme-BS"/>
</dbReference>
<dbReference type="Pfam" id="PF00441">
    <property type="entry name" value="Acyl-CoA_dh_1"/>
    <property type="match status" value="1"/>
</dbReference>
<dbReference type="Pfam" id="PF02770">
    <property type="entry name" value="Acyl-CoA_dh_M"/>
    <property type="match status" value="1"/>
</dbReference>
<feature type="transmembrane region" description="Helical" evidence="10">
    <location>
        <begin position="1207"/>
        <end position="1229"/>
    </location>
</feature>
<dbReference type="Pfam" id="PF00149">
    <property type="entry name" value="Metallophos"/>
    <property type="match status" value="1"/>
</dbReference>
<dbReference type="SUPFAM" id="SSF47203">
    <property type="entry name" value="Acyl-CoA dehydrogenase C-terminal domain-like"/>
    <property type="match status" value="1"/>
</dbReference>
<dbReference type="GO" id="GO:0046872">
    <property type="term" value="F:metal ion binding"/>
    <property type="evidence" value="ECO:0007669"/>
    <property type="project" value="UniProtKB-KW"/>
</dbReference>
<feature type="compositionally biased region" description="Basic residues" evidence="9">
    <location>
        <begin position="1314"/>
        <end position="1323"/>
    </location>
</feature>
<dbReference type="GO" id="GO:0005737">
    <property type="term" value="C:cytoplasm"/>
    <property type="evidence" value="ECO:0007669"/>
    <property type="project" value="TreeGrafter"/>
</dbReference>
<feature type="transmembrane region" description="Helical" evidence="10">
    <location>
        <begin position="1129"/>
        <end position="1149"/>
    </location>
</feature>
<dbReference type="InterPro" id="IPR009075">
    <property type="entry name" value="AcylCo_DH/oxidase_C"/>
</dbReference>
<dbReference type="SUPFAM" id="SSF56645">
    <property type="entry name" value="Acyl-CoA dehydrogenase NM domain-like"/>
    <property type="match status" value="1"/>
</dbReference>
<feature type="region of interest" description="Disordered" evidence="9">
    <location>
        <begin position="1299"/>
        <end position="1323"/>
    </location>
</feature>
<keyword evidence="4" id="KW-0285">Flavoprotein</keyword>
<feature type="transmembrane region" description="Helical" evidence="10">
    <location>
        <begin position="1170"/>
        <end position="1187"/>
    </location>
</feature>
<dbReference type="InterPro" id="IPR009100">
    <property type="entry name" value="AcylCoA_DH/oxidase_NM_dom_sf"/>
</dbReference>
<keyword evidence="3" id="KW-0349">Heme</keyword>
<dbReference type="GO" id="GO:0020037">
    <property type="term" value="F:heme binding"/>
    <property type="evidence" value="ECO:0007669"/>
    <property type="project" value="InterPro"/>
</dbReference>
<dbReference type="InterPro" id="IPR013786">
    <property type="entry name" value="AcylCoA_DH/ox_N"/>
</dbReference>
<keyword evidence="7" id="KW-0560">Oxidoreductase</keyword>
<dbReference type="GO" id="GO:0033539">
    <property type="term" value="P:fatty acid beta-oxidation using acyl-CoA dehydrogenase"/>
    <property type="evidence" value="ECO:0007669"/>
    <property type="project" value="TreeGrafter"/>
</dbReference>
<dbReference type="SUPFAM" id="SSF55856">
    <property type="entry name" value="Cytochrome b5-like heme/steroid binding domain"/>
    <property type="match status" value="1"/>
</dbReference>
<dbReference type="Gene3D" id="3.10.120.10">
    <property type="entry name" value="Cytochrome b5-like heme/steroid binding domain"/>
    <property type="match status" value="1"/>
</dbReference>
<keyword evidence="13" id="KW-1185">Reference proteome</keyword>
<keyword evidence="10" id="KW-0472">Membrane</keyword>
<evidence type="ECO:0000256" key="7">
    <source>
        <dbReference type="ARBA" id="ARBA00023002"/>
    </source>
</evidence>
<name>A0A8H7V987_9FUNG</name>
<reference evidence="12" key="1">
    <citation type="submission" date="2020-12" db="EMBL/GenBank/DDBJ databases">
        <title>Metabolic potential, ecology and presence of endohyphal bacteria is reflected in genomic diversity of Mucoromycotina.</title>
        <authorList>
            <person name="Muszewska A."/>
            <person name="Okrasinska A."/>
            <person name="Steczkiewicz K."/>
            <person name="Drgas O."/>
            <person name="Orlowska M."/>
            <person name="Perlinska-Lenart U."/>
            <person name="Aleksandrzak-Piekarczyk T."/>
            <person name="Szatraj K."/>
            <person name="Zielenkiewicz U."/>
            <person name="Pilsyk S."/>
            <person name="Malc E."/>
            <person name="Mieczkowski P."/>
            <person name="Kruszewska J.S."/>
            <person name="Biernat P."/>
            <person name="Pawlowska J."/>
        </authorList>
    </citation>
    <scope>NUCLEOTIDE SEQUENCE</scope>
    <source>
        <strain evidence="12">WA0000017839</strain>
    </source>
</reference>
<dbReference type="SMART" id="SM01117">
    <property type="entry name" value="Cyt-b5"/>
    <property type="match status" value="1"/>
</dbReference>
<dbReference type="PANTHER" id="PTHR48083:SF28">
    <property type="entry name" value="ACYL-COA DEHYDROGENASE FAMILY PROTEIN (AFU_ORTHOLOGUE AFUA_6G10880)-RELATED"/>
    <property type="match status" value="1"/>
</dbReference>
<dbReference type="Pfam" id="PF24384">
    <property type="entry name" value="Ig_TMM62"/>
    <property type="match status" value="1"/>
</dbReference>
<dbReference type="InterPro" id="IPR050741">
    <property type="entry name" value="Acyl-CoA_dehydrogenase"/>
</dbReference>
<dbReference type="PRINTS" id="PR00363">
    <property type="entry name" value="CYTOCHROMEB5"/>
</dbReference>
<keyword evidence="6" id="KW-0274">FAD</keyword>
<dbReference type="InterPro" id="IPR056229">
    <property type="entry name" value="Ig_TMM62"/>
</dbReference>
<keyword evidence="10" id="KW-1133">Transmembrane helix</keyword>
<dbReference type="InterPro" id="IPR036400">
    <property type="entry name" value="Cyt_B5-like_heme/steroid_sf"/>
</dbReference>
<evidence type="ECO:0000256" key="1">
    <source>
        <dbReference type="ARBA" id="ARBA00001974"/>
    </source>
</evidence>
<dbReference type="FunFam" id="2.40.110.10:FF:000002">
    <property type="entry name" value="Acyl-CoA dehydrogenase fadE12"/>
    <property type="match status" value="1"/>
</dbReference>
<gene>
    <name evidence="12" type="ORF">INT47_003202</name>
</gene>
<dbReference type="InterPro" id="IPR001199">
    <property type="entry name" value="Cyt_B5-like_heme/steroid-bd"/>
</dbReference>
<accession>A0A8H7V987</accession>
<keyword evidence="5" id="KW-0479">Metal-binding</keyword>
<evidence type="ECO:0000259" key="11">
    <source>
        <dbReference type="PROSITE" id="PS50255"/>
    </source>
</evidence>
<dbReference type="PROSITE" id="PS50255">
    <property type="entry name" value="CYTOCHROME_B5_2"/>
    <property type="match status" value="1"/>
</dbReference>
<dbReference type="Proteomes" id="UP000603453">
    <property type="component" value="Unassembled WGS sequence"/>
</dbReference>
<dbReference type="Gene3D" id="1.10.540.10">
    <property type="entry name" value="Acyl-CoA dehydrogenase/oxidase, N-terminal domain"/>
    <property type="match status" value="1"/>
</dbReference>
<dbReference type="PANTHER" id="PTHR48083">
    <property type="entry name" value="MEDIUM-CHAIN SPECIFIC ACYL-COA DEHYDROGENASE, MITOCHONDRIAL-RELATED"/>
    <property type="match status" value="1"/>
</dbReference>
<dbReference type="InterPro" id="IPR004843">
    <property type="entry name" value="Calcineurin-like_PHP"/>
</dbReference>
<evidence type="ECO:0000256" key="2">
    <source>
        <dbReference type="ARBA" id="ARBA00009347"/>
    </source>
</evidence>
<organism evidence="12 13">
    <name type="scientific">Mucor saturninus</name>
    <dbReference type="NCBI Taxonomy" id="64648"/>
    <lineage>
        <taxon>Eukaryota</taxon>
        <taxon>Fungi</taxon>
        <taxon>Fungi incertae sedis</taxon>
        <taxon>Mucoromycota</taxon>
        <taxon>Mucoromycotina</taxon>
        <taxon>Mucoromycetes</taxon>
        <taxon>Mucorales</taxon>
        <taxon>Mucorineae</taxon>
        <taxon>Mucoraceae</taxon>
        <taxon>Mucor</taxon>
    </lineage>
</organism>
<evidence type="ECO:0000256" key="3">
    <source>
        <dbReference type="ARBA" id="ARBA00022617"/>
    </source>
</evidence>
<dbReference type="Gene3D" id="2.40.110.10">
    <property type="entry name" value="Butyryl-CoA Dehydrogenase, subunit A, domain 2"/>
    <property type="match status" value="1"/>
</dbReference>
<dbReference type="FunFam" id="3.10.120.10:FF:000007">
    <property type="entry name" value="Sulfite oxidase, mitochondrial"/>
    <property type="match status" value="1"/>
</dbReference>
<evidence type="ECO:0000256" key="5">
    <source>
        <dbReference type="ARBA" id="ARBA00022723"/>
    </source>
</evidence>
<dbReference type="PROSITE" id="PS00191">
    <property type="entry name" value="CYTOCHROME_B5_1"/>
    <property type="match status" value="1"/>
</dbReference>
<dbReference type="GO" id="GO:0050660">
    <property type="term" value="F:flavin adenine dinucleotide binding"/>
    <property type="evidence" value="ECO:0007669"/>
    <property type="project" value="InterPro"/>
</dbReference>
<evidence type="ECO:0000313" key="13">
    <source>
        <dbReference type="Proteomes" id="UP000603453"/>
    </source>
</evidence>
<dbReference type="InterPro" id="IPR029052">
    <property type="entry name" value="Metallo-depent_PP-like"/>
</dbReference>
<feature type="domain" description="Cytochrome b5 heme-binding" evidence="11">
    <location>
        <begin position="2"/>
        <end position="78"/>
    </location>
</feature>
<dbReference type="InterPro" id="IPR006089">
    <property type="entry name" value="Acyl-CoA_DH_CS"/>
</dbReference>
<evidence type="ECO:0000256" key="10">
    <source>
        <dbReference type="SAM" id="Phobius"/>
    </source>
</evidence>
<dbReference type="InterPro" id="IPR046373">
    <property type="entry name" value="Acyl-CoA_Oxase/DH_mid-dom_sf"/>
</dbReference>
<keyword evidence="8" id="KW-0408">Iron</keyword>
<dbReference type="Pfam" id="PF02771">
    <property type="entry name" value="Acyl-CoA_dh_N"/>
    <property type="match status" value="1"/>
</dbReference>
<dbReference type="InterPro" id="IPR037069">
    <property type="entry name" value="AcylCoA_DH/ox_N_sf"/>
</dbReference>
<dbReference type="InterPro" id="IPR056230">
    <property type="entry name" value="TMEM62_C"/>
</dbReference>
<dbReference type="Pfam" id="PF24394">
    <property type="entry name" value="TMEM62_C"/>
    <property type="match status" value="1"/>
</dbReference>
<dbReference type="OrthoDB" id="45365at2759"/>
<sequence>MSKNFSIEEVAKHSVDKDCWIIIHGKVYDVTNFLDDHPGGKKVLLKAAGTDASKQFDAFHNPSVLKKLAVKYEIGLIGNDDSAQEEELGEEDLDNTTNSNPLIVGEPFGDMVPFGDPMWYQDCPYYNDSHRKLRKFVRDFVEKEIMSFCHEWDEAKAIPKEMFVKTAKVGFQGAIVGHVDTNMLPYGLPAGIEPKDWDNFHTLIVTDEIARCGSGGFLWALCGGLAIGLPPILHFGSQFLKDKVVKDCLSGTKMICLAITEPSGGSDVAGLQCEAKDMGDHYLLNGEKKWITNGVFADYFTVACRTGGPGFGGISFLLVEREMPGVATKQMLCSGVWPSGTAYVTFEDVKVPKENLIGKENKGFKYIMWNFNSERLGIIMQANRFARVCVEESIKYANKRETFGKKLIDHPVIRNKIAHMIRQVEATHAWMESLTYQTTKIPPHLLPLRLGGPIALCKAQATQTFEFCAREAAQIFGGLSYTRGGQGEKIERLYREVRAYAIPGGSEEIMLDLGVRQSMKIATFMGAKIDLRQANEKDNWFLKQKQDTIPAKLVHAGLRNATQMGDSAANIFYFIQVSDLHISKFQPKGHTIHFLHFLQSALPVIKPEFVVVTGDLVDAKDQTRTVSAQHPEEWQVYKSAVEQGANTTKWYDMRGNHDCFDLVDWQAENNMYKTFGESAKLLDDGKGVYSWQVSKSFGDYNFVVVDSCPKKGPSRPFNFFGYLTTNTMNRLVSKIMSNSYNHTFLFSHYPTTTMLTGKSTEGYTFGDLANHFSIYFCGHLHRLTAGLGDVLKSYSKSTDSLELELSDMKDHGSYRIIAVDHDLISFVDIDLPIDQIPPALAEGTIPLTETNKIVWPKKIKPAPVILITNPKDSRFTMPSKEPLQNVRKSSHIRFLVFTEYEPTELRIKVFMDDKHHPFPAKFVGNMKDNMPLWTTLWEPNDFDDYNTHILRIEVTSPDGQTGTSQVTFRMDNMRVRIQGGVGEWVIWSNMAKLTRFLSIFAIAAMLTTLIVPKIYNDYERQQIGFIEKRNLRNKILYQIHEIDLGLNRSIYASVQKQMYTWIHRFLQFPEGQPEVWYLCYVFLLGLLTLPWFRAELIPSGKNQGQSDGNFYIWGLLFENDQWIPLADTWMYAIFSLTFNCGIFILFFVWKSTSVHLLYCKGMEKTERISLLCDRIWFQILVLVYWVWRMKEVSELATFYGGVWPTLISNLMFWWLIVVALLIIFGKNGIVATVISRNRNLDAEPVGNSLEICPACYDSNTDAEPVDRFFVNAVTNHQEGEERHIDITPQDEEARHLLVDEEGISSDSSDNTRIALRRKASKKD</sequence>
<comment type="caution">
    <text evidence="12">The sequence shown here is derived from an EMBL/GenBank/DDBJ whole genome shotgun (WGS) entry which is preliminary data.</text>
</comment>
<evidence type="ECO:0000256" key="9">
    <source>
        <dbReference type="SAM" id="MobiDB-lite"/>
    </source>
</evidence>
<evidence type="ECO:0000313" key="12">
    <source>
        <dbReference type="EMBL" id="KAG2210217.1"/>
    </source>
</evidence>
<dbReference type="Gene3D" id="1.20.140.10">
    <property type="entry name" value="Butyryl-CoA Dehydrogenase, subunit A, domain 3"/>
    <property type="match status" value="1"/>
</dbReference>
<comment type="similarity">
    <text evidence="2">Belongs to the acyl-CoA dehydrogenase family.</text>
</comment>
<dbReference type="EMBL" id="JAEPRD010000012">
    <property type="protein sequence ID" value="KAG2210217.1"/>
    <property type="molecule type" value="Genomic_DNA"/>
</dbReference>
<protein>
    <recommendedName>
        <fullName evidence="11">Cytochrome b5 heme-binding domain-containing protein</fullName>
    </recommendedName>
</protein>
<evidence type="ECO:0000256" key="8">
    <source>
        <dbReference type="ARBA" id="ARBA00023004"/>
    </source>
</evidence>
<feature type="transmembrane region" description="Helical" evidence="10">
    <location>
        <begin position="996"/>
        <end position="1015"/>
    </location>
</feature>
<dbReference type="InterPro" id="IPR006091">
    <property type="entry name" value="Acyl-CoA_Oxase/DH_mid-dom"/>
</dbReference>
<dbReference type="GO" id="GO:0003995">
    <property type="term" value="F:acyl-CoA dehydrogenase activity"/>
    <property type="evidence" value="ECO:0007669"/>
    <property type="project" value="InterPro"/>
</dbReference>
<dbReference type="Pfam" id="PF00173">
    <property type="entry name" value="Cyt-b5"/>
    <property type="match status" value="1"/>
</dbReference>
<dbReference type="PROSITE" id="PS00072">
    <property type="entry name" value="ACYL_COA_DH_1"/>
    <property type="match status" value="1"/>
</dbReference>
<keyword evidence="10" id="KW-0812">Transmembrane</keyword>
<dbReference type="InterPro" id="IPR036250">
    <property type="entry name" value="AcylCo_DH-like_C"/>
</dbReference>
<feature type="transmembrane region" description="Helical" evidence="10">
    <location>
        <begin position="1075"/>
        <end position="1092"/>
    </location>
</feature>
<evidence type="ECO:0000256" key="6">
    <source>
        <dbReference type="ARBA" id="ARBA00022827"/>
    </source>
</evidence>
<dbReference type="GO" id="GO:0016787">
    <property type="term" value="F:hydrolase activity"/>
    <property type="evidence" value="ECO:0007669"/>
    <property type="project" value="InterPro"/>
</dbReference>
<evidence type="ECO:0000256" key="4">
    <source>
        <dbReference type="ARBA" id="ARBA00022630"/>
    </source>
</evidence>
<dbReference type="Gene3D" id="3.60.21.10">
    <property type="match status" value="1"/>
</dbReference>
<proteinExistence type="inferred from homology"/>
<dbReference type="SUPFAM" id="SSF56300">
    <property type="entry name" value="Metallo-dependent phosphatases"/>
    <property type="match status" value="1"/>
</dbReference>
<comment type="cofactor">
    <cofactor evidence="1">
        <name>FAD</name>
        <dbReference type="ChEBI" id="CHEBI:57692"/>
    </cofactor>
</comment>